<evidence type="ECO:0000313" key="1">
    <source>
        <dbReference type="EMBL" id="KRY43109.1"/>
    </source>
</evidence>
<accession>A0A0V1C1A6</accession>
<keyword evidence="2" id="KW-1185">Reference proteome</keyword>
<proteinExistence type="predicted"/>
<feature type="non-terminal residue" evidence="1">
    <location>
        <position position="88"/>
    </location>
</feature>
<protein>
    <submittedName>
        <fullName evidence="1">Uncharacterized protein</fullName>
    </submittedName>
</protein>
<dbReference type="InParanoid" id="A0A0V1C1A6"/>
<feature type="non-terminal residue" evidence="1">
    <location>
        <position position="1"/>
    </location>
</feature>
<sequence length="88" mass="10152">LEMGKALQLAKNLTELLHFQSYLLLEIVRVVSVHKPADQPTVEYEQADVSTASCDETIDQMNQQWNTSIVYRFDNYLSLLDKLIYSTN</sequence>
<dbReference type="Proteomes" id="UP000054776">
    <property type="component" value="Unassembled WGS sequence"/>
</dbReference>
<name>A0A0V1C1A6_TRISP</name>
<dbReference type="EMBL" id="JYDH01000002">
    <property type="protein sequence ID" value="KRY43109.1"/>
    <property type="molecule type" value="Genomic_DNA"/>
</dbReference>
<dbReference type="AlphaFoldDB" id="A0A0V1C1A6"/>
<evidence type="ECO:0000313" key="2">
    <source>
        <dbReference type="Proteomes" id="UP000054776"/>
    </source>
</evidence>
<comment type="caution">
    <text evidence="1">The sequence shown here is derived from an EMBL/GenBank/DDBJ whole genome shotgun (WGS) entry which is preliminary data.</text>
</comment>
<gene>
    <name evidence="1" type="ORF">T01_6456</name>
</gene>
<organism evidence="1 2">
    <name type="scientific">Trichinella spiralis</name>
    <name type="common">Trichina worm</name>
    <dbReference type="NCBI Taxonomy" id="6334"/>
    <lineage>
        <taxon>Eukaryota</taxon>
        <taxon>Metazoa</taxon>
        <taxon>Ecdysozoa</taxon>
        <taxon>Nematoda</taxon>
        <taxon>Enoplea</taxon>
        <taxon>Dorylaimia</taxon>
        <taxon>Trichinellida</taxon>
        <taxon>Trichinellidae</taxon>
        <taxon>Trichinella</taxon>
    </lineage>
</organism>
<reference evidence="1 2" key="1">
    <citation type="submission" date="2015-01" db="EMBL/GenBank/DDBJ databases">
        <title>Evolution of Trichinella species and genotypes.</title>
        <authorList>
            <person name="Korhonen P.K."/>
            <person name="Edoardo P."/>
            <person name="Giuseppe L.R."/>
            <person name="Gasser R.B."/>
        </authorList>
    </citation>
    <scope>NUCLEOTIDE SEQUENCE [LARGE SCALE GENOMIC DNA]</scope>
    <source>
        <strain evidence="1">ISS3</strain>
    </source>
</reference>